<evidence type="ECO:0000259" key="4">
    <source>
        <dbReference type="PROSITE" id="PS51371"/>
    </source>
</evidence>
<dbReference type="Gene3D" id="3.10.580.10">
    <property type="entry name" value="CBS-domain"/>
    <property type="match status" value="1"/>
</dbReference>
<gene>
    <name evidence="5" type="ORF">BST96_11785</name>
</gene>
<feature type="domain" description="CBS" evidence="4">
    <location>
        <begin position="78"/>
        <end position="134"/>
    </location>
</feature>
<dbReference type="Pfam" id="PF00571">
    <property type="entry name" value="CBS"/>
    <property type="match status" value="2"/>
</dbReference>
<evidence type="ECO:0000256" key="2">
    <source>
        <dbReference type="PROSITE-ProRule" id="PRU00703"/>
    </source>
</evidence>
<evidence type="ECO:0000313" key="6">
    <source>
        <dbReference type="Proteomes" id="UP000193450"/>
    </source>
</evidence>
<evidence type="ECO:0000256" key="3">
    <source>
        <dbReference type="SAM" id="MobiDB-lite"/>
    </source>
</evidence>
<keyword evidence="6" id="KW-1185">Reference proteome</keyword>
<dbReference type="PROSITE" id="PS51371">
    <property type="entry name" value="CBS"/>
    <property type="match status" value="2"/>
</dbReference>
<protein>
    <recommendedName>
        <fullName evidence="4">CBS domain-containing protein</fullName>
    </recommendedName>
</protein>
<dbReference type="STRING" id="716816.BST96_11785"/>
<feature type="region of interest" description="Disordered" evidence="3">
    <location>
        <begin position="30"/>
        <end position="50"/>
    </location>
</feature>
<accession>A0A1X9NGV3</accession>
<evidence type="ECO:0000256" key="1">
    <source>
        <dbReference type="ARBA" id="ARBA00023122"/>
    </source>
</evidence>
<dbReference type="EMBL" id="CP019343">
    <property type="protein sequence ID" value="ARN74739.1"/>
    <property type="molecule type" value="Genomic_DNA"/>
</dbReference>
<dbReference type="InterPro" id="IPR046342">
    <property type="entry name" value="CBS_dom_sf"/>
</dbReference>
<reference evidence="5 6" key="1">
    <citation type="submission" date="2016-11" db="EMBL/GenBank/DDBJ databases">
        <title>Trade-off between light-utilization and light-protection in marine flavobacteria.</title>
        <authorList>
            <person name="Kumagai Y."/>
        </authorList>
    </citation>
    <scope>NUCLEOTIDE SEQUENCE [LARGE SCALE GENOMIC DNA]</scope>
    <source>
        <strain evidence="5 6">NBRC 107125</strain>
    </source>
</reference>
<organism evidence="5 6">
    <name type="scientific">Oceanicoccus sagamiensis</name>
    <dbReference type="NCBI Taxonomy" id="716816"/>
    <lineage>
        <taxon>Bacteria</taxon>
        <taxon>Pseudomonadati</taxon>
        <taxon>Pseudomonadota</taxon>
        <taxon>Gammaproteobacteria</taxon>
        <taxon>Cellvibrionales</taxon>
        <taxon>Spongiibacteraceae</taxon>
        <taxon>Oceanicoccus</taxon>
    </lineage>
</organism>
<dbReference type="SMART" id="SM00116">
    <property type="entry name" value="CBS"/>
    <property type="match status" value="2"/>
</dbReference>
<name>A0A1X9NGV3_9GAMM</name>
<dbReference type="PANTHER" id="PTHR43080:SF2">
    <property type="entry name" value="CBS DOMAIN-CONTAINING PROTEIN"/>
    <property type="match status" value="1"/>
</dbReference>
<dbReference type="PANTHER" id="PTHR43080">
    <property type="entry name" value="CBS DOMAIN-CONTAINING PROTEIN CBSX3, MITOCHONDRIAL"/>
    <property type="match status" value="1"/>
</dbReference>
<dbReference type="InterPro" id="IPR000644">
    <property type="entry name" value="CBS_dom"/>
</dbReference>
<sequence length="208" mass="22913">MFYIIEQGARIKTPTAQLLKARGVPQVSAGAGTSAISEDNRDPLKAPVSKISQDNPYQQQNLKPERELAPVIYGHQIMTSPVVTASINETIETVWSLFAKHHFHHLPLVDDKQQLLGIVSDRDLLRFAANQQKNVGSHRIEQVMTRKVISAAATAEVRLIAEVMCRHAIGAVPITGEADSDDSRVLGIVSRSDILRTLVNRAPLELWA</sequence>
<evidence type="ECO:0000313" key="5">
    <source>
        <dbReference type="EMBL" id="ARN74739.1"/>
    </source>
</evidence>
<dbReference type="RefSeq" id="WP_085758897.1">
    <property type="nucleotide sequence ID" value="NZ_CP019343.1"/>
</dbReference>
<proteinExistence type="predicted"/>
<dbReference type="InterPro" id="IPR051257">
    <property type="entry name" value="Diverse_CBS-Domain"/>
</dbReference>
<keyword evidence="1 2" id="KW-0129">CBS domain</keyword>
<dbReference type="Proteomes" id="UP000193450">
    <property type="component" value="Chromosome"/>
</dbReference>
<dbReference type="OrthoDB" id="5801368at2"/>
<feature type="domain" description="CBS" evidence="4">
    <location>
        <begin position="144"/>
        <end position="204"/>
    </location>
</feature>
<dbReference type="AlphaFoldDB" id="A0A1X9NGV3"/>
<dbReference type="KEGG" id="osg:BST96_11785"/>
<dbReference type="SUPFAM" id="SSF54631">
    <property type="entry name" value="CBS-domain pair"/>
    <property type="match status" value="1"/>
</dbReference>